<name>A0A6M3MI30_9ZZZZ</name>
<organism evidence="2">
    <name type="scientific">viral metagenome</name>
    <dbReference type="NCBI Taxonomy" id="1070528"/>
    <lineage>
        <taxon>unclassified sequences</taxon>
        <taxon>metagenomes</taxon>
        <taxon>organismal metagenomes</taxon>
    </lineage>
</organism>
<proteinExistence type="predicted"/>
<protein>
    <submittedName>
        <fullName evidence="2">Uncharacterized protein</fullName>
    </submittedName>
</protein>
<dbReference type="EMBL" id="MT143882">
    <property type="protein sequence ID" value="QJB04432.1"/>
    <property type="molecule type" value="Genomic_DNA"/>
</dbReference>
<accession>A0A6M3MI30</accession>
<reference evidence="2" key="1">
    <citation type="submission" date="2020-03" db="EMBL/GenBank/DDBJ databases">
        <title>The deep terrestrial virosphere.</title>
        <authorList>
            <person name="Holmfeldt K."/>
            <person name="Nilsson E."/>
            <person name="Simone D."/>
            <person name="Lopez-Fernandez M."/>
            <person name="Wu X."/>
            <person name="de Brujin I."/>
            <person name="Lundin D."/>
            <person name="Andersson A."/>
            <person name="Bertilsson S."/>
            <person name="Dopson M."/>
        </authorList>
    </citation>
    <scope>NUCLEOTIDE SEQUENCE</scope>
    <source>
        <strain evidence="1">MM171A00411</strain>
        <strain evidence="2">MM171B00292</strain>
    </source>
</reference>
<gene>
    <name evidence="1" type="ORF">MM171A00411_0014</name>
    <name evidence="2" type="ORF">MM171B00292_0033</name>
</gene>
<sequence>MFYSPDTGEILNLCFLGCQHFPEAFRDTEAGEKGEWIRIDPWQDHKRKHPKLRKNFNPVGKLTRQSKLIK</sequence>
<dbReference type="AlphaFoldDB" id="A0A6M3MI30"/>
<evidence type="ECO:0000313" key="1">
    <source>
        <dbReference type="EMBL" id="QJB00552.1"/>
    </source>
</evidence>
<dbReference type="EMBL" id="MT143696">
    <property type="protein sequence ID" value="QJB00552.1"/>
    <property type="molecule type" value="Genomic_DNA"/>
</dbReference>
<evidence type="ECO:0000313" key="2">
    <source>
        <dbReference type="EMBL" id="QJB04432.1"/>
    </source>
</evidence>